<organism evidence="6 7">
    <name type="scientific">Hanseniaspora valbyensis NRRL Y-1626</name>
    <dbReference type="NCBI Taxonomy" id="766949"/>
    <lineage>
        <taxon>Eukaryota</taxon>
        <taxon>Fungi</taxon>
        <taxon>Dikarya</taxon>
        <taxon>Ascomycota</taxon>
        <taxon>Saccharomycotina</taxon>
        <taxon>Saccharomycetes</taxon>
        <taxon>Saccharomycodales</taxon>
        <taxon>Saccharomycodaceae</taxon>
        <taxon>Hanseniaspora</taxon>
    </lineage>
</organism>
<comment type="caution">
    <text evidence="6">The sequence shown here is derived from an EMBL/GenBank/DDBJ whole genome shotgun (WGS) entry which is preliminary data.</text>
</comment>
<dbReference type="Proteomes" id="UP000092321">
    <property type="component" value="Unassembled WGS sequence"/>
</dbReference>
<evidence type="ECO:0000313" key="6">
    <source>
        <dbReference type="EMBL" id="OBA28311.1"/>
    </source>
</evidence>
<dbReference type="GO" id="GO:0005634">
    <property type="term" value="C:nucleus"/>
    <property type="evidence" value="ECO:0007669"/>
    <property type="project" value="UniProtKB-SubCell"/>
</dbReference>
<comment type="similarity">
    <text evidence="2">Belongs to the IWS1 family.</text>
</comment>
<dbReference type="Gene3D" id="1.20.930.10">
    <property type="entry name" value="Conserved domain common to transcription factors TFIIS, elongin A, CRSP70"/>
    <property type="match status" value="1"/>
</dbReference>
<dbReference type="InterPro" id="IPR035441">
    <property type="entry name" value="TFIIS/LEDGF_dom_sf"/>
</dbReference>
<name>A0A1B7THU6_9ASCO</name>
<feature type="region of interest" description="Disordered" evidence="4">
    <location>
        <begin position="29"/>
        <end position="54"/>
    </location>
</feature>
<accession>A0A1B7THU6</accession>
<dbReference type="GO" id="GO:0016973">
    <property type="term" value="P:poly(A)+ mRNA export from nucleus"/>
    <property type="evidence" value="ECO:0007669"/>
    <property type="project" value="TreeGrafter"/>
</dbReference>
<evidence type="ECO:0000256" key="4">
    <source>
        <dbReference type="SAM" id="MobiDB-lite"/>
    </source>
</evidence>
<dbReference type="EMBL" id="LXPE01000004">
    <property type="protein sequence ID" value="OBA28311.1"/>
    <property type="molecule type" value="Genomic_DNA"/>
</dbReference>
<reference evidence="7" key="1">
    <citation type="journal article" date="2016" name="Proc. Natl. Acad. Sci. U.S.A.">
        <title>Comparative genomics of biotechnologically important yeasts.</title>
        <authorList>
            <person name="Riley R."/>
            <person name="Haridas S."/>
            <person name="Wolfe K.H."/>
            <person name="Lopes M.R."/>
            <person name="Hittinger C.T."/>
            <person name="Goeker M."/>
            <person name="Salamov A.A."/>
            <person name="Wisecaver J.H."/>
            <person name="Long T.M."/>
            <person name="Calvey C.H."/>
            <person name="Aerts A.L."/>
            <person name="Barry K.W."/>
            <person name="Choi C."/>
            <person name="Clum A."/>
            <person name="Coughlan A.Y."/>
            <person name="Deshpande S."/>
            <person name="Douglass A.P."/>
            <person name="Hanson S.J."/>
            <person name="Klenk H.-P."/>
            <person name="LaButti K.M."/>
            <person name="Lapidus A."/>
            <person name="Lindquist E.A."/>
            <person name="Lipzen A.M."/>
            <person name="Meier-Kolthoff J.P."/>
            <person name="Ohm R.A."/>
            <person name="Otillar R.P."/>
            <person name="Pangilinan J.L."/>
            <person name="Peng Y."/>
            <person name="Rokas A."/>
            <person name="Rosa C.A."/>
            <person name="Scheuner C."/>
            <person name="Sibirny A.A."/>
            <person name="Slot J.C."/>
            <person name="Stielow J.B."/>
            <person name="Sun H."/>
            <person name="Kurtzman C.P."/>
            <person name="Blackwell M."/>
            <person name="Grigoriev I.V."/>
            <person name="Jeffries T.W."/>
        </authorList>
    </citation>
    <scope>NUCLEOTIDE SEQUENCE [LARGE SCALE GENOMIC DNA]</scope>
    <source>
        <strain evidence="7">NRRL Y-1626</strain>
    </source>
</reference>
<evidence type="ECO:0000313" key="7">
    <source>
        <dbReference type="Proteomes" id="UP000092321"/>
    </source>
</evidence>
<dbReference type="InterPro" id="IPR017923">
    <property type="entry name" value="TFIIS_N"/>
</dbReference>
<keyword evidence="7" id="KW-1185">Reference proteome</keyword>
<dbReference type="PROSITE" id="PS51319">
    <property type="entry name" value="TFIIS_N"/>
    <property type="match status" value="1"/>
</dbReference>
<proteinExistence type="inferred from homology"/>
<protein>
    <recommendedName>
        <fullName evidence="5">TFIIS N-terminal domain-containing protein</fullName>
    </recommendedName>
</protein>
<dbReference type="Pfam" id="PF08711">
    <property type="entry name" value="Med26"/>
    <property type="match status" value="1"/>
</dbReference>
<feature type="region of interest" description="Disordered" evidence="4">
    <location>
        <begin position="79"/>
        <end position="134"/>
    </location>
</feature>
<evidence type="ECO:0000256" key="2">
    <source>
        <dbReference type="ARBA" id="ARBA00037992"/>
    </source>
</evidence>
<evidence type="ECO:0000256" key="3">
    <source>
        <dbReference type="PROSITE-ProRule" id="PRU00649"/>
    </source>
</evidence>
<evidence type="ECO:0000256" key="1">
    <source>
        <dbReference type="ARBA" id="ARBA00037349"/>
    </source>
</evidence>
<feature type="domain" description="TFIIS N-terminal" evidence="5">
    <location>
        <begin position="168"/>
        <end position="253"/>
    </location>
</feature>
<gene>
    <name evidence="6" type="ORF">HANVADRAFT_51627</name>
</gene>
<evidence type="ECO:0000259" key="5">
    <source>
        <dbReference type="PROSITE" id="PS51319"/>
    </source>
</evidence>
<dbReference type="PANTHER" id="PTHR46010">
    <property type="entry name" value="PROTEIN IWS1 HOMOLOG"/>
    <property type="match status" value="1"/>
</dbReference>
<sequence length="361" mass="41258">MSEYSALDSEKLRRRQEISDRLDDTIKNLNKNSKSRRSAAKKNGDSIDIDAYTSIDSKIQRLKDEMIQAAKKDNQIILRQVDGNDSAEELENDGDEDDEDADFKGSDDDEEEEEETEETSTKKSKQPKTKNTGGHEVAMSKLILLPKVLKILNRIDLHDSLLENNILLAIRFWLDPLPDGSLPSYEIQKNLIIILKDFNLPAKNQNGNFTKYLKESGIGKLLIFYKKSKKVEFNLKKKIDQLLSDWSRPIIQASDNYKHKKIIKKSYDYKKHQIEQSKKLKQNLIKTQTENLKRKVINPSAASDTKDEGRTVIPVSSVRDYKYAPVSNVHDLEDRSASAGVGASLGKSELYKRINRKMGKK</sequence>
<comment type="subcellular location">
    <subcellularLocation>
        <location evidence="3">Nucleus</location>
    </subcellularLocation>
</comment>
<dbReference type="AlphaFoldDB" id="A0A1B7THU6"/>
<dbReference type="OrthoDB" id="3973229at2759"/>
<dbReference type="PANTHER" id="PTHR46010:SF1">
    <property type="entry name" value="PROTEIN IWS1 HOMOLOG"/>
    <property type="match status" value="1"/>
</dbReference>
<dbReference type="InterPro" id="IPR051037">
    <property type="entry name" value="RNAPII_TF_IWS1"/>
</dbReference>
<keyword evidence="3" id="KW-0539">Nucleus</keyword>
<feature type="compositionally biased region" description="Acidic residues" evidence="4">
    <location>
        <begin position="85"/>
        <end position="118"/>
    </location>
</feature>
<comment type="function">
    <text evidence="1">Transcription factor involved in RNA polymerase II transcription regulation. May function in both SPT15/TBP post-recruitment and recruitment steps of transcription.</text>
</comment>